<organism evidence="1 2">
    <name type="scientific">Hexamita inflata</name>
    <dbReference type="NCBI Taxonomy" id="28002"/>
    <lineage>
        <taxon>Eukaryota</taxon>
        <taxon>Metamonada</taxon>
        <taxon>Diplomonadida</taxon>
        <taxon>Hexamitidae</taxon>
        <taxon>Hexamitinae</taxon>
        <taxon>Hexamita</taxon>
    </lineage>
</organism>
<protein>
    <submittedName>
        <fullName evidence="1">Hypothetical_protein</fullName>
    </submittedName>
</protein>
<dbReference type="Proteomes" id="UP001642409">
    <property type="component" value="Unassembled WGS sequence"/>
</dbReference>
<reference evidence="1 2" key="1">
    <citation type="submission" date="2024-07" db="EMBL/GenBank/DDBJ databases">
        <authorList>
            <person name="Akdeniz Z."/>
        </authorList>
    </citation>
    <scope>NUCLEOTIDE SEQUENCE [LARGE SCALE GENOMIC DNA]</scope>
</reference>
<comment type="caution">
    <text evidence="1">The sequence shown here is derived from an EMBL/GenBank/DDBJ whole genome shotgun (WGS) entry which is preliminary data.</text>
</comment>
<accession>A0ABP1HS38</accession>
<proteinExistence type="predicted"/>
<dbReference type="EMBL" id="CAXDID020000036">
    <property type="protein sequence ID" value="CAL5997411.1"/>
    <property type="molecule type" value="Genomic_DNA"/>
</dbReference>
<sequence length="140" mass="16230">MINEVPQGSLENQNKIKRKETVILQVIQQNKVYYFLNLYYNVVQKTIPIASEVLFNNITFQLQPFFAKFYAQRQEIAVHFSVNLSSTCQIYHYAFIVRQHISMIKSIKCSYLDSSLSGNTNNGICFQNARGSLQLNTLHQ</sequence>
<evidence type="ECO:0000313" key="2">
    <source>
        <dbReference type="Proteomes" id="UP001642409"/>
    </source>
</evidence>
<name>A0ABP1HS38_9EUKA</name>
<gene>
    <name evidence="1" type="ORF">HINF_LOCUS15234</name>
</gene>
<keyword evidence="2" id="KW-1185">Reference proteome</keyword>
<evidence type="ECO:0000313" key="1">
    <source>
        <dbReference type="EMBL" id="CAL5997411.1"/>
    </source>
</evidence>